<dbReference type="GO" id="GO:0004099">
    <property type="term" value="F:chitin deacetylase activity"/>
    <property type="evidence" value="ECO:0000318"/>
    <property type="project" value="GO_Central"/>
</dbReference>
<evidence type="ECO:0000313" key="24">
    <source>
        <dbReference type="Proteomes" id="UP000007241"/>
    </source>
</evidence>
<keyword evidence="19" id="KW-0624">Polysaccharide degradation</keyword>
<evidence type="ECO:0000256" key="2">
    <source>
        <dbReference type="ARBA" id="ARBA00004191"/>
    </source>
</evidence>
<keyword evidence="8" id="KW-0336">GPI-anchor</keyword>
<dbReference type="GO" id="GO:0006032">
    <property type="term" value="P:chitin catabolic process"/>
    <property type="evidence" value="ECO:0007669"/>
    <property type="project" value="UniProtKB-KW"/>
</dbReference>
<evidence type="ECO:0000256" key="12">
    <source>
        <dbReference type="ARBA" id="ARBA00023024"/>
    </source>
</evidence>
<keyword evidence="12" id="KW-0146">Chitin degradation</keyword>
<evidence type="ECO:0000256" key="3">
    <source>
        <dbReference type="ARBA" id="ARBA00004609"/>
    </source>
</evidence>
<dbReference type="STRING" id="684364.F4PC52"/>
<feature type="domain" description="NodB homology" evidence="22">
    <location>
        <begin position="48"/>
        <end position="226"/>
    </location>
</feature>
<keyword evidence="11" id="KW-0378">Hydrolase</keyword>
<evidence type="ECO:0000256" key="16">
    <source>
        <dbReference type="ARBA" id="ARBA00023285"/>
    </source>
</evidence>
<evidence type="ECO:0000256" key="4">
    <source>
        <dbReference type="ARBA" id="ARBA00010973"/>
    </source>
</evidence>
<evidence type="ECO:0000256" key="18">
    <source>
        <dbReference type="ARBA" id="ARBA00023316"/>
    </source>
</evidence>
<proteinExistence type="inferred from homology"/>
<evidence type="ECO:0000256" key="6">
    <source>
        <dbReference type="ARBA" id="ARBA00022512"/>
    </source>
</evidence>
<evidence type="ECO:0000256" key="11">
    <source>
        <dbReference type="ARBA" id="ARBA00022801"/>
    </source>
</evidence>
<dbReference type="InterPro" id="IPR050248">
    <property type="entry name" value="Polysacc_deacetylase_ArnD"/>
</dbReference>
<keyword evidence="5" id="KW-1003">Cell membrane</keyword>
<evidence type="ECO:0000256" key="1">
    <source>
        <dbReference type="ARBA" id="ARBA00001941"/>
    </source>
</evidence>
<dbReference type="InterPro" id="IPR011330">
    <property type="entry name" value="Glyco_hydro/deAcase_b/a-brl"/>
</dbReference>
<evidence type="ECO:0000313" key="23">
    <source>
        <dbReference type="EMBL" id="EGF77161.1"/>
    </source>
</evidence>
<dbReference type="GeneID" id="18237235"/>
<dbReference type="PANTHER" id="PTHR10587">
    <property type="entry name" value="GLYCOSYL TRANSFERASE-RELATED"/>
    <property type="match status" value="1"/>
</dbReference>
<keyword evidence="17" id="KW-0449">Lipoprotein</keyword>
<dbReference type="GO" id="GO:0000272">
    <property type="term" value="P:polysaccharide catabolic process"/>
    <property type="evidence" value="ECO:0007669"/>
    <property type="project" value="UniProtKB-KW"/>
</dbReference>
<dbReference type="EC" id="3.5.1.41" evidence="20"/>
<evidence type="ECO:0000256" key="5">
    <source>
        <dbReference type="ARBA" id="ARBA00022475"/>
    </source>
</evidence>
<dbReference type="AlphaFoldDB" id="F4PC52"/>
<dbReference type="Proteomes" id="UP000007241">
    <property type="component" value="Unassembled WGS sequence"/>
</dbReference>
<dbReference type="SUPFAM" id="SSF88713">
    <property type="entry name" value="Glycoside hydrolase/deacetylase"/>
    <property type="match status" value="1"/>
</dbReference>
<keyword evidence="6" id="KW-0134">Cell wall</keyword>
<evidence type="ECO:0000259" key="22">
    <source>
        <dbReference type="PROSITE" id="PS51677"/>
    </source>
</evidence>
<protein>
    <recommendedName>
        <fullName evidence="20">chitin deacetylase</fullName>
        <ecNumber evidence="20">3.5.1.41</ecNumber>
    </recommendedName>
</protein>
<dbReference type="RefSeq" id="XP_006682140.1">
    <property type="nucleotide sequence ID" value="XM_006682077.1"/>
</dbReference>
<evidence type="ECO:0000256" key="10">
    <source>
        <dbReference type="ARBA" id="ARBA00022729"/>
    </source>
</evidence>
<keyword evidence="10" id="KW-0732">Signal</keyword>
<dbReference type="GO" id="GO:0046872">
    <property type="term" value="F:metal ion binding"/>
    <property type="evidence" value="ECO:0007669"/>
    <property type="project" value="UniProtKB-KW"/>
</dbReference>
<keyword evidence="24" id="KW-1185">Reference proteome</keyword>
<dbReference type="HOGENOM" id="CLU_030200_0_0_1"/>
<comment type="similarity">
    <text evidence="4">Belongs to the polysaccharide deacetylase family.</text>
</comment>
<dbReference type="GO" id="GO:0071555">
    <property type="term" value="P:cell wall organization"/>
    <property type="evidence" value="ECO:0007669"/>
    <property type="project" value="UniProtKB-KW"/>
</dbReference>
<evidence type="ECO:0000256" key="9">
    <source>
        <dbReference type="ARBA" id="ARBA00022723"/>
    </source>
</evidence>
<keyword evidence="7" id="KW-0964">Secreted</keyword>
<keyword evidence="14" id="KW-0325">Glycoprotein</keyword>
<evidence type="ECO:0000256" key="15">
    <source>
        <dbReference type="ARBA" id="ARBA00023277"/>
    </source>
</evidence>
<evidence type="ECO:0000256" key="19">
    <source>
        <dbReference type="ARBA" id="ARBA00023326"/>
    </source>
</evidence>
<dbReference type="InterPro" id="IPR002509">
    <property type="entry name" value="NODB_dom"/>
</dbReference>
<name>F4PC52_BATDJ</name>
<keyword evidence="16" id="KW-0170">Cobalt</keyword>
<dbReference type="GO" id="GO:0009272">
    <property type="term" value="P:fungal-type cell wall biogenesis"/>
    <property type="evidence" value="ECO:0007669"/>
    <property type="project" value="UniProtKB-ARBA"/>
</dbReference>
<keyword evidence="9" id="KW-0479">Metal-binding</keyword>
<dbReference type="Gene3D" id="3.20.20.370">
    <property type="entry name" value="Glycoside hydrolase/deacetylase"/>
    <property type="match status" value="1"/>
</dbReference>
<dbReference type="OMA" id="CIYDRAD"/>
<keyword evidence="13" id="KW-0472">Membrane</keyword>
<comment type="cofactor">
    <cofactor evidence="1">
        <name>Co(2+)</name>
        <dbReference type="ChEBI" id="CHEBI:48828"/>
    </cofactor>
</comment>
<evidence type="ECO:0000256" key="17">
    <source>
        <dbReference type="ARBA" id="ARBA00023288"/>
    </source>
</evidence>
<dbReference type="InParanoid" id="F4PC52"/>
<evidence type="ECO:0000256" key="7">
    <source>
        <dbReference type="ARBA" id="ARBA00022525"/>
    </source>
</evidence>
<dbReference type="FunFam" id="3.20.20.370:FF:000004">
    <property type="entry name" value="Related to Chitin deacetylase"/>
    <property type="match status" value="1"/>
</dbReference>
<dbReference type="OrthoDB" id="2145317at2759"/>
<evidence type="ECO:0000256" key="20">
    <source>
        <dbReference type="ARBA" id="ARBA00024056"/>
    </source>
</evidence>
<accession>F4PC52</accession>
<dbReference type="Pfam" id="PF01522">
    <property type="entry name" value="Polysacc_deac_1"/>
    <property type="match status" value="1"/>
</dbReference>
<sequence>MTVPPPNPTWSARFLHNSNIHMPNIPVNSAPMTINNFTLDITRCVDDNHWGMTYDDGPTNNTQMVLDSLASHNLKATFFIIGSRVLGDGSSFLKKVVAAGHDIGAHTWSHPYLTTLTNEQIVAEFMWTATIIKEAVGIVPKYYRPPYGDIDDRVRAITASMGLLAVDWSFAPGDTNGFTNVSAIMTERAAGPRNGVISLEHDFAYQYAIQAPPSLDAVVKAGWQVKPLSECIKVDSLYSDFMVNEASNHTASTASANVTGSKSQSNASTSNMGVNCMMLLISIMTFSIFML</sequence>
<comment type="subcellular location">
    <subcellularLocation>
        <location evidence="3">Cell membrane</location>
        <topology evidence="3">Lipid-anchor</topology>
        <topology evidence="3">GPI-anchor</topology>
    </subcellularLocation>
    <subcellularLocation>
        <location evidence="2">Secreted</location>
        <location evidence="2">Cell wall</location>
    </subcellularLocation>
</comment>
<reference evidence="23 24" key="1">
    <citation type="submission" date="2009-12" db="EMBL/GenBank/DDBJ databases">
        <title>The draft genome of Batrachochytrium dendrobatidis.</title>
        <authorList>
            <consortium name="US DOE Joint Genome Institute (JGI-PGF)"/>
            <person name="Kuo A."/>
            <person name="Salamov A."/>
            <person name="Schmutz J."/>
            <person name="Lucas S."/>
            <person name="Pitluck S."/>
            <person name="Rosenblum E."/>
            <person name="Stajich J."/>
            <person name="Eisen M."/>
            <person name="Grigoriev I.V."/>
        </authorList>
    </citation>
    <scope>NUCLEOTIDE SEQUENCE [LARGE SCALE GENOMIC DNA]</scope>
    <source>
        <strain evidence="24">JAM81 / FGSC 10211</strain>
    </source>
</reference>
<evidence type="ECO:0000256" key="13">
    <source>
        <dbReference type="ARBA" id="ARBA00023136"/>
    </source>
</evidence>
<evidence type="ECO:0000256" key="14">
    <source>
        <dbReference type="ARBA" id="ARBA00023180"/>
    </source>
</evidence>
<evidence type="ECO:0000256" key="21">
    <source>
        <dbReference type="ARBA" id="ARBA00048494"/>
    </source>
</evidence>
<dbReference type="GO" id="GO:0098552">
    <property type="term" value="C:side of membrane"/>
    <property type="evidence" value="ECO:0007669"/>
    <property type="project" value="UniProtKB-KW"/>
</dbReference>
<gene>
    <name evidence="23" type="ORF">BATDEDRAFT_17858</name>
</gene>
<dbReference type="PROSITE" id="PS51677">
    <property type="entry name" value="NODB"/>
    <property type="match status" value="1"/>
</dbReference>
<keyword evidence="18" id="KW-0961">Cell wall biogenesis/degradation</keyword>
<organism evidence="23 24">
    <name type="scientific">Batrachochytrium dendrobatidis (strain JAM81 / FGSC 10211)</name>
    <name type="common">Frog chytrid fungus</name>
    <dbReference type="NCBI Taxonomy" id="684364"/>
    <lineage>
        <taxon>Eukaryota</taxon>
        <taxon>Fungi</taxon>
        <taxon>Fungi incertae sedis</taxon>
        <taxon>Chytridiomycota</taxon>
        <taxon>Chytridiomycota incertae sedis</taxon>
        <taxon>Chytridiomycetes</taxon>
        <taxon>Rhizophydiales</taxon>
        <taxon>Rhizophydiales incertae sedis</taxon>
        <taxon>Batrachochytrium</taxon>
    </lineage>
</organism>
<evidence type="ECO:0000256" key="8">
    <source>
        <dbReference type="ARBA" id="ARBA00022622"/>
    </source>
</evidence>
<dbReference type="EMBL" id="GL882893">
    <property type="protein sequence ID" value="EGF77161.1"/>
    <property type="molecule type" value="Genomic_DNA"/>
</dbReference>
<keyword evidence="15" id="KW-0119">Carbohydrate metabolism</keyword>
<dbReference type="GO" id="GO:0005886">
    <property type="term" value="C:plasma membrane"/>
    <property type="evidence" value="ECO:0007669"/>
    <property type="project" value="UniProtKB-SubCell"/>
</dbReference>
<dbReference type="PANTHER" id="PTHR10587:SF133">
    <property type="entry name" value="CHITIN DEACETYLASE 1-RELATED"/>
    <property type="match status" value="1"/>
</dbReference>
<comment type="catalytic activity">
    <reaction evidence="21">
        <text>[(1-&gt;4)-N-acetyl-beta-D-glucosaminyl](n) + n H2O = chitosan + n acetate</text>
        <dbReference type="Rhea" id="RHEA:10464"/>
        <dbReference type="Rhea" id="RHEA-COMP:9593"/>
        <dbReference type="Rhea" id="RHEA-COMP:9597"/>
        <dbReference type="ChEBI" id="CHEBI:15377"/>
        <dbReference type="ChEBI" id="CHEBI:17029"/>
        <dbReference type="ChEBI" id="CHEBI:30089"/>
        <dbReference type="ChEBI" id="CHEBI:57704"/>
        <dbReference type="EC" id="3.5.1.41"/>
    </reaction>
    <physiologicalReaction direction="left-to-right" evidence="21">
        <dbReference type="Rhea" id="RHEA:10465"/>
    </physiologicalReaction>
</comment>